<name>A0ABN0MT95_9CHLA</name>
<comment type="caution">
    <text evidence="1">The sequence shown here is derived from an EMBL/GenBank/DDBJ whole genome shotgun (WGS) entry which is preliminary data.</text>
</comment>
<evidence type="ECO:0000313" key="2">
    <source>
        <dbReference type="Proteomes" id="UP000014821"/>
    </source>
</evidence>
<gene>
    <name evidence="1" type="ORF">CP10881SC42_0436</name>
</gene>
<protein>
    <submittedName>
        <fullName evidence="1">Uncharacterized protein</fullName>
    </submittedName>
</protein>
<sequence>MELTLLQNVLFPSAGVFHILSSEESDLPYGSSINVIYPFLQSMGLY</sequence>
<proteinExistence type="predicted"/>
<accession>A0ABN0MT95</accession>
<dbReference type="Proteomes" id="UP000014821">
    <property type="component" value="Unassembled WGS sequence"/>
</dbReference>
<keyword evidence="2" id="KW-1185">Reference proteome</keyword>
<organism evidence="1 2">
    <name type="scientific">Chlamydia avium</name>
    <dbReference type="NCBI Taxonomy" id="1457141"/>
    <lineage>
        <taxon>Bacteria</taxon>
        <taxon>Pseudomonadati</taxon>
        <taxon>Chlamydiota</taxon>
        <taxon>Chlamydiia</taxon>
        <taxon>Chlamydiales</taxon>
        <taxon>Chlamydiaceae</taxon>
        <taxon>Chlamydia/Chlamydophila group</taxon>
        <taxon>Chlamydia</taxon>
    </lineage>
</organism>
<dbReference type="EMBL" id="ATND01000001">
    <property type="protein sequence ID" value="EPP38666.1"/>
    <property type="molecule type" value="Genomic_DNA"/>
</dbReference>
<reference evidence="1" key="1">
    <citation type="submission" date="2013-04" db="EMBL/GenBank/DDBJ databases">
        <title>Genome sequence of Chlamydia psittaci 10_881_SC42.</title>
        <authorList>
            <person name="Huot-Creasy H."/>
            <person name="McCracken C.L."/>
            <person name="Humphries M."/>
            <person name="Sachse K."/>
            <person name="Laroucau K."/>
            <person name="Bavoil P."/>
            <person name="Myers G.S."/>
        </authorList>
    </citation>
    <scope>NUCLEOTIDE SEQUENCE [LARGE SCALE GENOMIC DNA]</scope>
    <source>
        <strain evidence="1">10_881_SC42</strain>
    </source>
</reference>
<evidence type="ECO:0000313" key="1">
    <source>
        <dbReference type="EMBL" id="EPP38666.1"/>
    </source>
</evidence>